<dbReference type="EMBL" id="VANU01000005">
    <property type="protein sequence ID" value="TLP37075.1"/>
    <property type="molecule type" value="Genomic_DNA"/>
</dbReference>
<name>A0A5R8XZG3_9BACT</name>
<evidence type="ECO:0000313" key="2">
    <source>
        <dbReference type="Proteomes" id="UP000308901"/>
    </source>
</evidence>
<keyword evidence="2" id="KW-1185">Reference proteome</keyword>
<dbReference type="OrthoDB" id="5335006at2"/>
<organism evidence="1 2">
    <name type="scientific">Arcobacter arenosus</name>
    <dbReference type="NCBI Taxonomy" id="2576037"/>
    <lineage>
        <taxon>Bacteria</taxon>
        <taxon>Pseudomonadati</taxon>
        <taxon>Campylobacterota</taxon>
        <taxon>Epsilonproteobacteria</taxon>
        <taxon>Campylobacterales</taxon>
        <taxon>Arcobacteraceae</taxon>
        <taxon>Arcobacter</taxon>
    </lineage>
</organism>
<reference evidence="1 2" key="1">
    <citation type="submission" date="2019-05" db="EMBL/GenBank/DDBJ databases">
        <title>Arcobacter sp. nov., isolated from sea sediment.</title>
        <authorList>
            <person name="Kim W."/>
        </authorList>
    </citation>
    <scope>NUCLEOTIDE SEQUENCE [LARGE SCALE GENOMIC DNA]</scope>
    <source>
        <strain evidence="1 2">CAU 1517</strain>
    </source>
</reference>
<proteinExistence type="predicted"/>
<dbReference type="Proteomes" id="UP000308901">
    <property type="component" value="Unassembled WGS sequence"/>
</dbReference>
<comment type="caution">
    <text evidence="1">The sequence shown here is derived from an EMBL/GenBank/DDBJ whole genome shotgun (WGS) entry which is preliminary data.</text>
</comment>
<evidence type="ECO:0000313" key="1">
    <source>
        <dbReference type="EMBL" id="TLP37075.1"/>
    </source>
</evidence>
<dbReference type="RefSeq" id="WP_138153329.1">
    <property type="nucleotide sequence ID" value="NZ_CBDDKQ010000003.1"/>
</dbReference>
<sequence>MLKEILLDCTMLESPEPLNLVIQNLGNISKTTYIKMIHRMQPMMLFNILDQNGFKYITMEENNQVEIYIFKEEFYEEQKRCIQD</sequence>
<gene>
    <name evidence="1" type="ORF">FDK22_12590</name>
</gene>
<accession>A0A5R8XZG3</accession>
<dbReference type="AlphaFoldDB" id="A0A5R8XZG3"/>
<protein>
    <recommendedName>
        <fullName evidence="3">DUF2249 domain-containing protein</fullName>
    </recommendedName>
</protein>
<evidence type="ECO:0008006" key="3">
    <source>
        <dbReference type="Google" id="ProtNLM"/>
    </source>
</evidence>